<reference evidence="2" key="1">
    <citation type="journal article" date="2023" name="Mol. Phylogenet. Evol.">
        <title>Genome-scale phylogeny and comparative genomics of the fungal order Sordariales.</title>
        <authorList>
            <person name="Hensen N."/>
            <person name="Bonometti L."/>
            <person name="Westerberg I."/>
            <person name="Brannstrom I.O."/>
            <person name="Guillou S."/>
            <person name="Cros-Aarteil S."/>
            <person name="Calhoun S."/>
            <person name="Haridas S."/>
            <person name="Kuo A."/>
            <person name="Mondo S."/>
            <person name="Pangilinan J."/>
            <person name="Riley R."/>
            <person name="LaButti K."/>
            <person name="Andreopoulos B."/>
            <person name="Lipzen A."/>
            <person name="Chen C."/>
            <person name="Yan M."/>
            <person name="Daum C."/>
            <person name="Ng V."/>
            <person name="Clum A."/>
            <person name="Steindorff A."/>
            <person name="Ohm R.A."/>
            <person name="Martin F."/>
            <person name="Silar P."/>
            <person name="Natvig D.O."/>
            <person name="Lalanne C."/>
            <person name="Gautier V."/>
            <person name="Ament-Velasquez S.L."/>
            <person name="Kruys A."/>
            <person name="Hutchinson M.I."/>
            <person name="Powell A.J."/>
            <person name="Barry K."/>
            <person name="Miller A.N."/>
            <person name="Grigoriev I.V."/>
            <person name="Debuchy R."/>
            <person name="Gladieux P."/>
            <person name="Hiltunen Thoren M."/>
            <person name="Johannesson H."/>
        </authorList>
    </citation>
    <scope>NUCLEOTIDE SEQUENCE</scope>
    <source>
        <strain evidence="2">CBS 508.74</strain>
    </source>
</reference>
<proteinExistence type="predicted"/>
<dbReference type="Proteomes" id="UP001302812">
    <property type="component" value="Unassembled WGS sequence"/>
</dbReference>
<dbReference type="GeneID" id="89933160"/>
<evidence type="ECO:0000313" key="3">
    <source>
        <dbReference type="Proteomes" id="UP001302812"/>
    </source>
</evidence>
<dbReference type="AlphaFoldDB" id="A0AAN6YXM9"/>
<protein>
    <submittedName>
        <fullName evidence="2">Uncharacterized protein</fullName>
    </submittedName>
</protein>
<dbReference type="RefSeq" id="XP_064674174.1">
    <property type="nucleotide sequence ID" value="XM_064809037.1"/>
</dbReference>
<dbReference type="EMBL" id="MU853333">
    <property type="protein sequence ID" value="KAK4116604.1"/>
    <property type="molecule type" value="Genomic_DNA"/>
</dbReference>
<evidence type="ECO:0000256" key="1">
    <source>
        <dbReference type="SAM" id="Phobius"/>
    </source>
</evidence>
<organism evidence="2 3">
    <name type="scientific">Canariomyces notabilis</name>
    <dbReference type="NCBI Taxonomy" id="2074819"/>
    <lineage>
        <taxon>Eukaryota</taxon>
        <taxon>Fungi</taxon>
        <taxon>Dikarya</taxon>
        <taxon>Ascomycota</taxon>
        <taxon>Pezizomycotina</taxon>
        <taxon>Sordariomycetes</taxon>
        <taxon>Sordariomycetidae</taxon>
        <taxon>Sordariales</taxon>
        <taxon>Chaetomiaceae</taxon>
        <taxon>Canariomyces</taxon>
    </lineage>
</organism>
<name>A0AAN6YXM9_9PEZI</name>
<keyword evidence="3" id="KW-1185">Reference proteome</keyword>
<comment type="caution">
    <text evidence="2">The sequence shown here is derived from an EMBL/GenBank/DDBJ whole genome shotgun (WGS) entry which is preliminary data.</text>
</comment>
<accession>A0AAN6YXM9</accession>
<feature type="transmembrane region" description="Helical" evidence="1">
    <location>
        <begin position="98"/>
        <end position="118"/>
    </location>
</feature>
<sequence length="201" mass="22674">MDVPKERRCVPRVRAIGELSVGFTWAQVSLRLLSMVYTLGALSFVAWLYVYWRPQPHTRVDILVPSFVPVTVGVLTDGGEVVSLLFFNRKRAVHPVTVCFDVALIGVGIFCFLVLSMIDRGTGIRREYWAHDMTNAMIFMIVFCIIHSAFIVLAAGGVIHVYLKGDRSERESIEAQLERSRADMIQFNEAQRLKAQAVEVV</sequence>
<gene>
    <name evidence="2" type="ORF">N656DRAFT_260274</name>
</gene>
<keyword evidence="1" id="KW-0812">Transmembrane</keyword>
<evidence type="ECO:0000313" key="2">
    <source>
        <dbReference type="EMBL" id="KAK4116604.1"/>
    </source>
</evidence>
<feature type="transmembrane region" description="Helical" evidence="1">
    <location>
        <begin position="62"/>
        <end position="86"/>
    </location>
</feature>
<keyword evidence="1" id="KW-1133">Transmembrane helix</keyword>
<keyword evidence="1" id="KW-0472">Membrane</keyword>
<feature type="transmembrane region" description="Helical" evidence="1">
    <location>
        <begin position="32"/>
        <end position="50"/>
    </location>
</feature>
<reference evidence="2" key="2">
    <citation type="submission" date="2023-05" db="EMBL/GenBank/DDBJ databases">
        <authorList>
            <consortium name="Lawrence Berkeley National Laboratory"/>
            <person name="Steindorff A."/>
            <person name="Hensen N."/>
            <person name="Bonometti L."/>
            <person name="Westerberg I."/>
            <person name="Brannstrom I.O."/>
            <person name="Guillou S."/>
            <person name="Cros-Aarteil S."/>
            <person name="Calhoun S."/>
            <person name="Haridas S."/>
            <person name="Kuo A."/>
            <person name="Mondo S."/>
            <person name="Pangilinan J."/>
            <person name="Riley R."/>
            <person name="Labutti K."/>
            <person name="Andreopoulos B."/>
            <person name="Lipzen A."/>
            <person name="Chen C."/>
            <person name="Yanf M."/>
            <person name="Daum C."/>
            <person name="Ng V."/>
            <person name="Clum A."/>
            <person name="Ohm R."/>
            <person name="Martin F."/>
            <person name="Silar P."/>
            <person name="Natvig D."/>
            <person name="Lalanne C."/>
            <person name="Gautier V."/>
            <person name="Ament-Velasquez S.L."/>
            <person name="Kruys A."/>
            <person name="Hutchinson M.I."/>
            <person name="Powell A.J."/>
            <person name="Barry K."/>
            <person name="Miller A.N."/>
            <person name="Grigoriev I.V."/>
            <person name="Debuchy R."/>
            <person name="Gladieux P."/>
            <person name="Thoren M.H."/>
            <person name="Johannesson H."/>
        </authorList>
    </citation>
    <scope>NUCLEOTIDE SEQUENCE</scope>
    <source>
        <strain evidence="2">CBS 508.74</strain>
    </source>
</reference>
<feature type="transmembrane region" description="Helical" evidence="1">
    <location>
        <begin position="138"/>
        <end position="163"/>
    </location>
</feature>